<dbReference type="InterPro" id="IPR036514">
    <property type="entry name" value="SGNH_hydro_sf"/>
</dbReference>
<dbReference type="PANTHER" id="PTHR30383">
    <property type="entry name" value="THIOESTERASE 1/PROTEASE 1/LYSOPHOSPHOLIPASE L1"/>
    <property type="match status" value="1"/>
</dbReference>
<dbReference type="Gene3D" id="3.40.50.1110">
    <property type="entry name" value="SGNH hydrolase"/>
    <property type="match status" value="1"/>
</dbReference>
<organism evidence="2 3">
    <name type="scientific">Rubritalea tangerina</name>
    <dbReference type="NCBI Taxonomy" id="430798"/>
    <lineage>
        <taxon>Bacteria</taxon>
        <taxon>Pseudomonadati</taxon>
        <taxon>Verrucomicrobiota</taxon>
        <taxon>Verrucomicrobiia</taxon>
        <taxon>Verrucomicrobiales</taxon>
        <taxon>Rubritaleaceae</taxon>
        <taxon>Rubritalea</taxon>
    </lineage>
</organism>
<gene>
    <name evidence="2" type="ORF">ACFSW8_11775</name>
</gene>
<keyword evidence="3" id="KW-1185">Reference proteome</keyword>
<feature type="domain" description="SGNH hydrolase-type esterase" evidence="1">
    <location>
        <begin position="159"/>
        <end position="328"/>
    </location>
</feature>
<dbReference type="RefSeq" id="WP_377087617.1">
    <property type="nucleotide sequence ID" value="NZ_JBHSJL010000014.1"/>
</dbReference>
<dbReference type="GO" id="GO:0016787">
    <property type="term" value="F:hydrolase activity"/>
    <property type="evidence" value="ECO:0007669"/>
    <property type="project" value="UniProtKB-KW"/>
</dbReference>
<accession>A0ABW4ZD52</accession>
<evidence type="ECO:0000313" key="3">
    <source>
        <dbReference type="Proteomes" id="UP001597389"/>
    </source>
</evidence>
<protein>
    <submittedName>
        <fullName evidence="2">SGNH/GDSL hydrolase family protein</fullName>
    </submittedName>
</protein>
<dbReference type="SUPFAM" id="SSF52266">
    <property type="entry name" value="SGNH hydrolase"/>
    <property type="match status" value="1"/>
</dbReference>
<evidence type="ECO:0000313" key="2">
    <source>
        <dbReference type="EMBL" id="MFD2159582.1"/>
    </source>
</evidence>
<evidence type="ECO:0000259" key="1">
    <source>
        <dbReference type="Pfam" id="PF13472"/>
    </source>
</evidence>
<reference evidence="3" key="1">
    <citation type="journal article" date="2019" name="Int. J. Syst. Evol. Microbiol.">
        <title>The Global Catalogue of Microorganisms (GCM) 10K type strain sequencing project: providing services to taxonomists for standard genome sequencing and annotation.</title>
        <authorList>
            <consortium name="The Broad Institute Genomics Platform"/>
            <consortium name="The Broad Institute Genome Sequencing Center for Infectious Disease"/>
            <person name="Wu L."/>
            <person name="Ma J."/>
        </authorList>
    </citation>
    <scope>NUCLEOTIDE SEQUENCE [LARGE SCALE GENOMIC DNA]</scope>
    <source>
        <strain evidence="3">CCUG 57942</strain>
    </source>
</reference>
<dbReference type="CDD" id="cd00229">
    <property type="entry name" value="SGNH_hydrolase"/>
    <property type="match status" value="1"/>
</dbReference>
<proteinExistence type="predicted"/>
<dbReference type="Proteomes" id="UP001597389">
    <property type="component" value="Unassembled WGS sequence"/>
</dbReference>
<dbReference type="Gene3D" id="2.60.120.260">
    <property type="entry name" value="Galactose-binding domain-like"/>
    <property type="match status" value="1"/>
</dbReference>
<dbReference type="InterPro" id="IPR051532">
    <property type="entry name" value="Ester_Hydrolysis_Enzymes"/>
</dbReference>
<sequence>MSAQQSIKPKDPRITVMGCRYVERGEAAMRFSRFAKSIASLPAKEMGFNWQKGQTTTGVRIGFETDSASVKLRFRVQEGEVNRGSQFGVFVNGEWFKSYDFKPKDGVDCSFSVGDGGAGLRQFEVVLPSLSNPQLLGIEIDEGASFRGVEKPKSVYVACGDSITHGVGQGSASYQTYGYLLAKMLGYDYYNLAVGGGKVSIPVARQLGDWERIDVITHLVGYNDWCFEGKSPAQYTEAYRGWLAELRKHHPEAEVYCIGMTYTKNTQSKKTDYKTDAYREGLEKLVAELREGGDQHLHYVAGERISSEKNLREDRVEDPVHFGIKGAALFAKALYPIVSGSGKQ</sequence>
<dbReference type="InterPro" id="IPR013830">
    <property type="entry name" value="SGNH_hydro"/>
</dbReference>
<dbReference type="EMBL" id="JBHUJB010000047">
    <property type="protein sequence ID" value="MFD2159582.1"/>
    <property type="molecule type" value="Genomic_DNA"/>
</dbReference>
<name>A0ABW4ZD52_9BACT</name>
<dbReference type="Pfam" id="PF13472">
    <property type="entry name" value="Lipase_GDSL_2"/>
    <property type="match status" value="1"/>
</dbReference>
<keyword evidence="2" id="KW-0378">Hydrolase</keyword>
<comment type="caution">
    <text evidence="2">The sequence shown here is derived from an EMBL/GenBank/DDBJ whole genome shotgun (WGS) entry which is preliminary data.</text>
</comment>